<keyword evidence="7" id="KW-0812">Transmembrane</keyword>
<dbReference type="AlphaFoldDB" id="A0AAN8EEI2"/>
<evidence type="ECO:0000256" key="5">
    <source>
        <dbReference type="ARBA" id="ARBA00022448"/>
    </source>
</evidence>
<evidence type="ECO:0000256" key="14">
    <source>
        <dbReference type="ARBA" id="ARBA00030753"/>
    </source>
</evidence>
<gene>
    <name evidence="19" type="ORF">OHC33_006773</name>
</gene>
<evidence type="ECO:0000256" key="13">
    <source>
        <dbReference type="ARBA" id="ARBA00023136"/>
    </source>
</evidence>
<comment type="subunit">
    <text evidence="16">Complex I is composed of 45 different subunits. Interacts with BCAP31.</text>
</comment>
<name>A0AAN8EEI2_9EURO</name>
<evidence type="ECO:0000256" key="11">
    <source>
        <dbReference type="ARBA" id="ARBA00022989"/>
    </source>
</evidence>
<feature type="compositionally biased region" description="Basic and acidic residues" evidence="17">
    <location>
        <begin position="46"/>
        <end position="64"/>
    </location>
</feature>
<feature type="region of interest" description="Disordered" evidence="17">
    <location>
        <begin position="41"/>
        <end position="67"/>
    </location>
</feature>
<comment type="similarity">
    <text evidence="3">Belongs to the complex I NDUFB11 subunit family.</text>
</comment>
<keyword evidence="12" id="KW-0496">Mitochondrion</keyword>
<evidence type="ECO:0000256" key="10">
    <source>
        <dbReference type="ARBA" id="ARBA00022982"/>
    </source>
</evidence>
<keyword evidence="11" id="KW-1133">Transmembrane helix</keyword>
<evidence type="ECO:0000256" key="4">
    <source>
        <dbReference type="ARBA" id="ARBA00018632"/>
    </source>
</evidence>
<keyword evidence="10" id="KW-0249">Electron transport</keyword>
<evidence type="ECO:0000256" key="12">
    <source>
        <dbReference type="ARBA" id="ARBA00023128"/>
    </source>
</evidence>
<comment type="subcellular location">
    <subcellularLocation>
        <location evidence="2">Mitochondrion inner membrane</location>
        <topology evidence="2">Single-pass membrane protein</topology>
    </subcellularLocation>
</comment>
<keyword evidence="6" id="KW-0679">Respiratory chain</keyword>
<proteinExistence type="inferred from homology"/>
<dbReference type="Pfam" id="PF12937">
    <property type="entry name" value="F-box-like"/>
    <property type="match status" value="1"/>
</dbReference>
<keyword evidence="9" id="KW-0809">Transit peptide</keyword>
<dbReference type="InterPro" id="IPR001810">
    <property type="entry name" value="F-box_dom"/>
</dbReference>
<dbReference type="SUPFAM" id="SSF81383">
    <property type="entry name" value="F-box domain"/>
    <property type="match status" value="1"/>
</dbReference>
<dbReference type="CDD" id="cd09917">
    <property type="entry name" value="F-box_SF"/>
    <property type="match status" value="1"/>
</dbReference>
<accession>A0AAN8EEI2</accession>
<dbReference type="Pfam" id="PF10183">
    <property type="entry name" value="ESSS"/>
    <property type="match status" value="1"/>
</dbReference>
<evidence type="ECO:0000256" key="3">
    <source>
        <dbReference type="ARBA" id="ARBA00008915"/>
    </source>
</evidence>
<evidence type="ECO:0000259" key="18">
    <source>
        <dbReference type="Pfam" id="PF12937"/>
    </source>
</evidence>
<dbReference type="PANTHER" id="PTHR40637">
    <property type="entry name" value="ESSS SUBUNIT OF NADH:UBIQUINONE OXIDOREDUCTASE (COMPLEX I) PROTEIN"/>
    <property type="match status" value="1"/>
</dbReference>
<evidence type="ECO:0000313" key="20">
    <source>
        <dbReference type="Proteomes" id="UP001316803"/>
    </source>
</evidence>
<dbReference type="PANTHER" id="PTHR40637:SF1">
    <property type="entry name" value="ESSS SUBUNIT OF NADH:UBIQUINONE OXIDOREDUCTASE (COMPLEX I) PROTEIN"/>
    <property type="match status" value="1"/>
</dbReference>
<evidence type="ECO:0000313" key="19">
    <source>
        <dbReference type="EMBL" id="KAK5952300.1"/>
    </source>
</evidence>
<evidence type="ECO:0000256" key="7">
    <source>
        <dbReference type="ARBA" id="ARBA00022692"/>
    </source>
</evidence>
<evidence type="ECO:0000256" key="9">
    <source>
        <dbReference type="ARBA" id="ARBA00022946"/>
    </source>
</evidence>
<evidence type="ECO:0000256" key="1">
    <source>
        <dbReference type="ARBA" id="ARBA00003195"/>
    </source>
</evidence>
<dbReference type="EMBL" id="JAKLMC020000016">
    <property type="protein sequence ID" value="KAK5952300.1"/>
    <property type="molecule type" value="Genomic_DNA"/>
</dbReference>
<protein>
    <recommendedName>
        <fullName evidence="4">NADH dehydrogenase [ubiquinone] 1 beta subcomplex subunit 11, mitochondrial</fullName>
    </recommendedName>
    <alternativeName>
        <fullName evidence="15">Complex I-ESSS</fullName>
    </alternativeName>
    <alternativeName>
        <fullName evidence="14">NADH-ubiquinone oxidoreductase ESSS subunit</fullName>
    </alternativeName>
</protein>
<evidence type="ECO:0000256" key="17">
    <source>
        <dbReference type="SAM" id="MobiDB-lite"/>
    </source>
</evidence>
<dbReference type="GO" id="GO:0005743">
    <property type="term" value="C:mitochondrial inner membrane"/>
    <property type="evidence" value="ECO:0007669"/>
    <property type="project" value="UniProtKB-SubCell"/>
</dbReference>
<dbReference type="Proteomes" id="UP001316803">
    <property type="component" value="Unassembled WGS sequence"/>
</dbReference>
<evidence type="ECO:0000256" key="6">
    <source>
        <dbReference type="ARBA" id="ARBA00022660"/>
    </source>
</evidence>
<keyword evidence="5" id="KW-0813">Transport</keyword>
<dbReference type="InterPro" id="IPR036047">
    <property type="entry name" value="F-box-like_dom_sf"/>
</dbReference>
<evidence type="ECO:0000256" key="2">
    <source>
        <dbReference type="ARBA" id="ARBA00004434"/>
    </source>
</evidence>
<organism evidence="19 20">
    <name type="scientific">Knufia fluminis</name>
    <dbReference type="NCBI Taxonomy" id="191047"/>
    <lineage>
        <taxon>Eukaryota</taxon>
        <taxon>Fungi</taxon>
        <taxon>Dikarya</taxon>
        <taxon>Ascomycota</taxon>
        <taxon>Pezizomycotina</taxon>
        <taxon>Eurotiomycetes</taxon>
        <taxon>Chaetothyriomycetidae</taxon>
        <taxon>Chaetothyriales</taxon>
        <taxon>Trichomeriaceae</taxon>
        <taxon>Knufia</taxon>
    </lineage>
</organism>
<feature type="domain" description="F-box" evidence="18">
    <location>
        <begin position="135"/>
        <end position="181"/>
    </location>
</feature>
<sequence length="221" mass="25632">MNPLRQAATRLTRPAFRTQIISRPTTAARSFSTTPQILASTAAAKTGDHSSDHAEHGHGHESHYDPPGGWLWGLRPGEKYEREGWEIPFYVMCAGYVVAVIAYTMKEDTSIQTWALEEARRRLEKEAKRTLMPTINDLPDEILLMIFEKLHSREEDDKRWIPMTSTATVSRRWSGILFELWWQGLSKRYNDVGCYFDRDEELMRMRWDAVVDLRRNSKNGS</sequence>
<reference evidence="19 20" key="1">
    <citation type="submission" date="2022-12" db="EMBL/GenBank/DDBJ databases">
        <title>Genomic features and morphological characterization of a novel Knufia sp. strain isolated from spacecraft assembly facility.</title>
        <authorList>
            <person name="Teixeira M."/>
            <person name="Chander A.M."/>
            <person name="Stajich J.E."/>
            <person name="Venkateswaran K."/>
        </authorList>
    </citation>
    <scope>NUCLEOTIDE SEQUENCE [LARGE SCALE GENOMIC DNA]</scope>
    <source>
        <strain evidence="19 20">FJI-L2-BK-P2</strain>
    </source>
</reference>
<keyword evidence="20" id="KW-1185">Reference proteome</keyword>
<keyword evidence="8" id="KW-0999">Mitochondrion inner membrane</keyword>
<comment type="function">
    <text evidence="1">Accessory subunit of the mitochondrial membrane respiratory chain NADH dehydrogenase (Complex I), that is believed not to be involved in catalysis. Complex I functions in the transfer of electrons from NADH to the respiratory chain. The immediate electron acceptor for the enzyme is believed to be ubiquinone.</text>
</comment>
<evidence type="ECO:0000256" key="8">
    <source>
        <dbReference type="ARBA" id="ARBA00022792"/>
    </source>
</evidence>
<keyword evidence="13" id="KW-0472">Membrane</keyword>
<comment type="caution">
    <text evidence="19">The sequence shown here is derived from an EMBL/GenBank/DDBJ whole genome shotgun (WGS) entry which is preliminary data.</text>
</comment>
<evidence type="ECO:0000256" key="15">
    <source>
        <dbReference type="ARBA" id="ARBA00031387"/>
    </source>
</evidence>
<dbReference type="InterPro" id="IPR019329">
    <property type="entry name" value="NADH_UbQ_OxRdtase_ESSS_su"/>
</dbReference>
<evidence type="ECO:0000256" key="16">
    <source>
        <dbReference type="ARBA" id="ARBA00046528"/>
    </source>
</evidence>